<evidence type="ECO:0000256" key="2">
    <source>
        <dbReference type="ARBA" id="ARBA00023163"/>
    </source>
</evidence>
<dbReference type="InterPro" id="IPR041916">
    <property type="entry name" value="Anti_sigma_zinc_sf"/>
</dbReference>
<organism evidence="4 5">
    <name type="scientific">Actinoallomurus bryophytorum</name>
    <dbReference type="NCBI Taxonomy" id="1490222"/>
    <lineage>
        <taxon>Bacteria</taxon>
        <taxon>Bacillati</taxon>
        <taxon>Actinomycetota</taxon>
        <taxon>Actinomycetes</taxon>
        <taxon>Streptosporangiales</taxon>
        <taxon>Thermomonosporaceae</taxon>
        <taxon>Actinoallomurus</taxon>
    </lineage>
</organism>
<dbReference type="Proteomes" id="UP000316096">
    <property type="component" value="Unassembled WGS sequence"/>
</dbReference>
<name>A0A543CR51_9ACTN</name>
<dbReference type="RefSeq" id="WP_221640186.1">
    <property type="nucleotide sequence ID" value="NZ_VFOZ01000001.1"/>
</dbReference>
<keyword evidence="3" id="KW-0472">Membrane</keyword>
<evidence type="ECO:0000256" key="3">
    <source>
        <dbReference type="SAM" id="Phobius"/>
    </source>
</evidence>
<accession>A0A543CR51</accession>
<keyword evidence="3" id="KW-0812">Transmembrane</keyword>
<proteinExistence type="predicted"/>
<keyword evidence="2" id="KW-0804">Transcription</keyword>
<dbReference type="EMBL" id="VFOZ01000001">
    <property type="protein sequence ID" value="TQL99595.1"/>
    <property type="molecule type" value="Genomic_DNA"/>
</dbReference>
<dbReference type="Gene3D" id="1.10.10.1320">
    <property type="entry name" value="Anti-sigma factor, zinc-finger domain"/>
    <property type="match status" value="1"/>
</dbReference>
<sequence>MTTEVQHTDVAAYALGLLEEDDRVAFEGHLTQCTLCTEELGDFAGMAAVFADVTPVTGEEDTAGGRIEDMLRRRRSAARSRRRGTAVLGAAAGVVLLAGGAIAGAIAARDRADPIGKAMPGHSMSVDEVFTSGEKVSAADAKTGVRGTVAMLSAGWGTDVGLELSRVRGPLVCELVAVSRTGERRTVTDWTVPAKGYGFPGTPASLQVHGGTAFARADLARFDVQVEGGGQTLLSIPVEGRG</sequence>
<keyword evidence="3" id="KW-1133">Transmembrane helix</keyword>
<keyword evidence="5" id="KW-1185">Reference proteome</keyword>
<evidence type="ECO:0000313" key="5">
    <source>
        <dbReference type="Proteomes" id="UP000316096"/>
    </source>
</evidence>
<protein>
    <submittedName>
        <fullName evidence="4">Uncharacterized protein</fullName>
    </submittedName>
</protein>
<gene>
    <name evidence="4" type="ORF">FB559_5290</name>
</gene>
<comment type="caution">
    <text evidence="4">The sequence shown here is derived from an EMBL/GenBank/DDBJ whole genome shotgun (WGS) entry which is preliminary data.</text>
</comment>
<evidence type="ECO:0000313" key="4">
    <source>
        <dbReference type="EMBL" id="TQL99595.1"/>
    </source>
</evidence>
<dbReference type="AlphaFoldDB" id="A0A543CR51"/>
<feature type="transmembrane region" description="Helical" evidence="3">
    <location>
        <begin position="84"/>
        <end position="108"/>
    </location>
</feature>
<evidence type="ECO:0000256" key="1">
    <source>
        <dbReference type="ARBA" id="ARBA00023015"/>
    </source>
</evidence>
<reference evidence="4 5" key="1">
    <citation type="submission" date="2019-06" db="EMBL/GenBank/DDBJ databases">
        <title>Sequencing the genomes of 1000 actinobacteria strains.</title>
        <authorList>
            <person name="Klenk H.-P."/>
        </authorList>
    </citation>
    <scope>NUCLEOTIDE SEQUENCE [LARGE SCALE GENOMIC DNA]</scope>
    <source>
        <strain evidence="4 5">DSM 102200</strain>
    </source>
</reference>
<keyword evidence="1" id="KW-0805">Transcription regulation</keyword>